<protein>
    <submittedName>
        <fullName evidence="2 3">Uncharacterized protein LOC106059550</fullName>
    </submittedName>
</protein>
<sequence>MSSYLTLADIASKLHSLEDIEKSLQKLIAEIQAAKKIGETWLQTRDESTYTEIKEFLVGRTSEILQTCFSVGSQSINQSSETTTLQTVEDGESATVSAYEDFLCIQTCQSYAPCVENCTHIIGQHEQVITEDNVVDVQKHLADCTKNPGHSKFIPVDSFSVDHLPEPRRNSYLHAYIKSLANLTVKVSVTLASPQRPKFWPGTDVPYFLYAMRGSRHLRTGSGRVSNVSHHIDITCPCQNCFSSNDWNSEWWEVEVLTAANLVFDNVEASHTTVRLFYDNEDSPDVTLCGDARVGWININKDKCLLKFVTCDDRLGGKIQEALKHYESVEKLLYENYRDIYSGDQRFMWIVSHPHGGSKQISLGTWKYNYSVASEYKLIYTTCTCPGSSGAPIKGVRYRLNVHSGCLKSGLSYSCLT</sequence>
<dbReference type="Proteomes" id="UP001165740">
    <property type="component" value="Chromosome 9"/>
</dbReference>
<dbReference type="GeneID" id="106059550"/>
<gene>
    <name evidence="2 3" type="primary">LOC106059550</name>
</gene>
<keyword evidence="1" id="KW-1185">Reference proteome</keyword>
<evidence type="ECO:0000313" key="2">
    <source>
        <dbReference type="RefSeq" id="XP_055895926.1"/>
    </source>
</evidence>
<dbReference type="RefSeq" id="XP_055895927.1">
    <property type="nucleotide sequence ID" value="XM_056039952.1"/>
</dbReference>
<dbReference type="AlphaFoldDB" id="A0A9W3B902"/>
<evidence type="ECO:0000313" key="3">
    <source>
        <dbReference type="RefSeq" id="XP_055895927.1"/>
    </source>
</evidence>
<reference evidence="2 3" key="1">
    <citation type="submission" date="2025-04" db="UniProtKB">
        <authorList>
            <consortium name="RefSeq"/>
        </authorList>
    </citation>
    <scope>IDENTIFICATION</scope>
</reference>
<dbReference type="InterPro" id="IPR009003">
    <property type="entry name" value="Peptidase_S1_PA"/>
</dbReference>
<accession>A0A9W3B902</accession>
<organism evidence="1 2">
    <name type="scientific">Biomphalaria glabrata</name>
    <name type="common">Bloodfluke planorb</name>
    <name type="synonym">Freshwater snail</name>
    <dbReference type="NCBI Taxonomy" id="6526"/>
    <lineage>
        <taxon>Eukaryota</taxon>
        <taxon>Metazoa</taxon>
        <taxon>Spiralia</taxon>
        <taxon>Lophotrochozoa</taxon>
        <taxon>Mollusca</taxon>
        <taxon>Gastropoda</taxon>
        <taxon>Heterobranchia</taxon>
        <taxon>Euthyneura</taxon>
        <taxon>Panpulmonata</taxon>
        <taxon>Hygrophila</taxon>
        <taxon>Lymnaeoidea</taxon>
        <taxon>Planorbidae</taxon>
        <taxon>Biomphalaria</taxon>
    </lineage>
</organism>
<dbReference type="RefSeq" id="XP_055895926.1">
    <property type="nucleotide sequence ID" value="XM_056039951.1"/>
</dbReference>
<name>A0A9W3B902_BIOGL</name>
<dbReference type="SUPFAM" id="SSF50494">
    <property type="entry name" value="Trypsin-like serine proteases"/>
    <property type="match status" value="1"/>
</dbReference>
<evidence type="ECO:0000313" key="1">
    <source>
        <dbReference type="Proteomes" id="UP001165740"/>
    </source>
</evidence>
<proteinExistence type="predicted"/>